<name>A0A151ZSM4_TIELA</name>
<proteinExistence type="predicted"/>
<dbReference type="InterPro" id="IPR051604">
    <property type="entry name" value="Ergot_Alk_Oxidoreductase"/>
</dbReference>
<dbReference type="InParanoid" id="A0A151ZSM4"/>
<evidence type="ECO:0000313" key="2">
    <source>
        <dbReference type="EMBL" id="KYQ96784.1"/>
    </source>
</evidence>
<reference evidence="2 3" key="1">
    <citation type="submission" date="2015-12" db="EMBL/GenBank/DDBJ databases">
        <title>Dictyostelia acquired genes for synthesis and detection of signals that induce cell-type specialization by lateral gene transfer from prokaryotes.</title>
        <authorList>
            <person name="Gloeckner G."/>
            <person name="Schaap P."/>
        </authorList>
    </citation>
    <scope>NUCLEOTIDE SEQUENCE [LARGE SCALE GENOMIC DNA]</scope>
    <source>
        <strain evidence="2 3">TK</strain>
    </source>
</reference>
<feature type="domain" description="NmrA-like" evidence="1">
    <location>
        <begin position="3"/>
        <end position="250"/>
    </location>
</feature>
<dbReference type="AlphaFoldDB" id="A0A151ZSM4"/>
<dbReference type="Proteomes" id="UP000076078">
    <property type="component" value="Unassembled WGS sequence"/>
</dbReference>
<dbReference type="InterPro" id="IPR008030">
    <property type="entry name" value="NmrA-like"/>
</dbReference>
<keyword evidence="3" id="KW-1185">Reference proteome</keyword>
<dbReference type="Gene3D" id="3.90.25.10">
    <property type="entry name" value="UDP-galactose 4-epimerase, domain 1"/>
    <property type="match status" value="1"/>
</dbReference>
<protein>
    <recommendedName>
        <fullName evidence="1">NmrA-like domain-containing protein</fullName>
    </recommendedName>
</protein>
<evidence type="ECO:0000313" key="3">
    <source>
        <dbReference type="Proteomes" id="UP000076078"/>
    </source>
</evidence>
<evidence type="ECO:0000259" key="1">
    <source>
        <dbReference type="Pfam" id="PF05368"/>
    </source>
</evidence>
<gene>
    <name evidence="2" type="ORF">DLAC_04083</name>
</gene>
<organism evidence="2 3">
    <name type="scientific">Tieghemostelium lacteum</name>
    <name type="common">Slime mold</name>
    <name type="synonym">Dictyostelium lacteum</name>
    <dbReference type="NCBI Taxonomy" id="361077"/>
    <lineage>
        <taxon>Eukaryota</taxon>
        <taxon>Amoebozoa</taxon>
        <taxon>Evosea</taxon>
        <taxon>Eumycetozoa</taxon>
        <taxon>Dictyostelia</taxon>
        <taxon>Dictyosteliales</taxon>
        <taxon>Raperosteliaceae</taxon>
        <taxon>Tieghemostelium</taxon>
    </lineage>
</organism>
<dbReference type="InterPro" id="IPR036291">
    <property type="entry name" value="NAD(P)-bd_dom_sf"/>
</dbReference>
<dbReference type="EMBL" id="LODT01000021">
    <property type="protein sequence ID" value="KYQ96784.1"/>
    <property type="molecule type" value="Genomic_DNA"/>
</dbReference>
<comment type="caution">
    <text evidence="2">The sequence shown here is derived from an EMBL/GenBank/DDBJ whole genome shotgun (WGS) entry which is preliminary data.</text>
</comment>
<sequence>MYTIIGASGKTGSILSKQLLNAGKKVRVIGRDEKTLKGLLDLGAEAAVIRDNSDPKLSKALSGSKVVYVLIPNFLPESDDFRAFQNEQVDHIVNAIKNAVDIENLVVLSSWGAENERGVGPVEGLHYLEQQINANFSGKVKSIVYLRVGNFMENLDPIIKEFVGGNGVVSDPTLPEIHIPFISTRDIGVHAARVMLDIDSYKGINIKEIQGAEDLTMLQVTEILSKHYNRPNASYIVISLEQLESRLLKFNFTPSSIQLMKDVYIALNNGTFKFHEKRSKSNSTDITFKQYLVDFDKLNSN</sequence>
<dbReference type="PANTHER" id="PTHR43162:SF1">
    <property type="entry name" value="PRESTALK A DIFFERENTIATION PROTEIN A"/>
    <property type="match status" value="1"/>
</dbReference>
<dbReference type="Gene3D" id="3.40.50.720">
    <property type="entry name" value="NAD(P)-binding Rossmann-like Domain"/>
    <property type="match status" value="1"/>
</dbReference>
<dbReference type="PANTHER" id="PTHR43162">
    <property type="match status" value="1"/>
</dbReference>
<dbReference type="Pfam" id="PF05368">
    <property type="entry name" value="NmrA"/>
    <property type="match status" value="1"/>
</dbReference>
<dbReference type="OrthoDB" id="419598at2759"/>
<dbReference type="SUPFAM" id="SSF51735">
    <property type="entry name" value="NAD(P)-binding Rossmann-fold domains"/>
    <property type="match status" value="1"/>
</dbReference>
<dbReference type="STRING" id="361077.A0A151ZSM4"/>
<accession>A0A151ZSM4</accession>